<dbReference type="NCBIfam" id="NF011049">
    <property type="entry name" value="PRK14479.1"/>
    <property type="match status" value="1"/>
</dbReference>
<dbReference type="InterPro" id="IPR013785">
    <property type="entry name" value="Aldolase_TIM"/>
</dbReference>
<keyword evidence="2" id="KW-0547">Nucleotide-binding</keyword>
<proteinExistence type="predicted"/>
<dbReference type="InterPro" id="IPR004006">
    <property type="entry name" value="DhaK_dom"/>
</dbReference>
<dbReference type="RefSeq" id="WP_418891740.1">
    <property type="nucleotide sequence ID" value="NZ_JBEUWX010000002.1"/>
</dbReference>
<dbReference type="Gene3D" id="3.30.1180.20">
    <property type="entry name" value="Dihydroxyacetone kinase, domain 2"/>
    <property type="match status" value="1"/>
</dbReference>
<dbReference type="SMART" id="SM01120">
    <property type="entry name" value="Dak2"/>
    <property type="match status" value="1"/>
</dbReference>
<dbReference type="SUPFAM" id="SSF101473">
    <property type="entry name" value="DhaL-like"/>
    <property type="match status" value="1"/>
</dbReference>
<evidence type="ECO:0000256" key="6">
    <source>
        <dbReference type="SAM" id="MobiDB-lite"/>
    </source>
</evidence>
<dbReference type="PROSITE" id="PS51480">
    <property type="entry name" value="DHAL"/>
    <property type="match status" value="1"/>
</dbReference>
<reference evidence="10" key="1">
    <citation type="submission" date="2024-06" db="EMBL/GenBank/DDBJ databases">
        <title>Radixoralia hellwigii gen. nov., sp nov., isolated from a root canal in the human oral cavity.</title>
        <authorList>
            <person name="Bartsch S."/>
            <person name="Wittmer A."/>
            <person name="Schulz A.-K."/>
            <person name="Neumann-Schaal M."/>
            <person name="Wolf J."/>
            <person name="Gronow S."/>
            <person name="Tennert C."/>
            <person name="Haecker G."/>
            <person name="Cieplik F."/>
            <person name="Al-Ahmad A."/>
        </authorList>
    </citation>
    <scope>NUCLEOTIDE SEQUENCE [LARGE SCALE GENOMIC DNA]</scope>
    <source>
        <strain evidence="10">Wk13</strain>
    </source>
</reference>
<organism evidence="9 10">
    <name type="scientific">Dentiradicibacter hellwigii</name>
    <dbReference type="NCBI Taxonomy" id="3149053"/>
    <lineage>
        <taxon>Bacteria</taxon>
        <taxon>Pseudomonadati</taxon>
        <taxon>Pseudomonadota</taxon>
        <taxon>Betaproteobacteria</taxon>
        <taxon>Rhodocyclales</taxon>
        <taxon>Rhodocyclaceae</taxon>
        <taxon>Dentiradicibacter</taxon>
    </lineage>
</organism>
<evidence type="ECO:0000256" key="1">
    <source>
        <dbReference type="ARBA" id="ARBA00022679"/>
    </source>
</evidence>
<dbReference type="PROSITE" id="PS51440">
    <property type="entry name" value="TIM_2"/>
    <property type="match status" value="1"/>
</dbReference>
<dbReference type="Proteomes" id="UP001574673">
    <property type="component" value="Unassembled WGS sequence"/>
</dbReference>
<keyword evidence="1" id="KW-0808">Transferase</keyword>
<dbReference type="Pfam" id="PF02734">
    <property type="entry name" value="Dak2"/>
    <property type="match status" value="1"/>
</dbReference>
<dbReference type="InterPro" id="IPR000652">
    <property type="entry name" value="Triosephosphate_isomerase"/>
</dbReference>
<dbReference type="InterPro" id="IPR036117">
    <property type="entry name" value="DhaL_dom_sf"/>
</dbReference>
<sequence>MRRLIAGTGWKLNNTVAETRRYAAAISSWATGKALSNIDIFVLPPFTSLHAAHAAFAGVPVAIGGQNMHWQDAGAWTGEISAPMLVEAGCRYVELAHSERLQFFGETYACVRLKVDKALAAGLTPIICLGELQKEKAAGRADTVLQEQLLTSLTGQASARIPDVVLAYEPRWAIGSAEAASPEYIAARHGALREILRKYYGAEVAEETRIIYGGSVTPKNGKAILEIIDVDGLFVGRAAWKPEGFIRIIDLVRQAAHHREALADRLAREKEAAEALQNPITLLAPTTQRTQRRNPMTCIHDDPEVFATTALAGFASANSRQVRLITGGVVRATATPQGKVALVVGGGSGHYPAFAGFVGPGMADAAVAGDIFASPSAHSVAHVSRMANRGGGILLGFGKYAGDMMNFGLAAERLQSEGVDVRIMAVTDDVASGPADKPELRRGVAGDLVVFKIAGAAAEAGLNLDEVERLARKANASTVTFGVAFTGCTLPGAEQPLFTVPPKRMGVGLGIHGEPGISEEDILPAKALAEKLVSRLVAEKPATASGRVAVILNGLGCTKYEELFVLWVSVEAALKNAGLTPVMPEVGEFVTSLDMAGCSLTLAWLDEELEEYWCAPSDTPVLRRGNIIPTQPAEPLSETPPETTHFPEAAAPSHESAQCVAKLIDEIANAMHEAENTLGKIDAQAGDGDHGMGMARGSAAAAEAAAKAVAAGAGLASTLATAGDAWVDRAGGTSGALWGLMLRTWSTAFSDQQALDAAAVVKGAQIALDAVKRLGRAQVGDKTLVDAFEPFVTSLAAEIGKGMALKTAWQNAAQTATVAAEATAQLAPKLGRARAHTQRSLGHPDAGAVSLAICACVVGKNLT</sequence>
<dbReference type="CDD" id="cd00311">
    <property type="entry name" value="TIM"/>
    <property type="match status" value="1"/>
</dbReference>
<keyword evidence="10" id="KW-1185">Reference proteome</keyword>
<dbReference type="EMBL" id="JBEUWX010000002">
    <property type="protein sequence ID" value="MFA9950701.1"/>
    <property type="molecule type" value="Genomic_DNA"/>
</dbReference>
<dbReference type="InterPro" id="IPR050861">
    <property type="entry name" value="Dihydroxyacetone_Kinase"/>
</dbReference>
<name>A0ABV4UH66_9RHOO</name>
<evidence type="ECO:0000313" key="9">
    <source>
        <dbReference type="EMBL" id="MFA9950701.1"/>
    </source>
</evidence>
<dbReference type="PROSITE" id="PS51481">
    <property type="entry name" value="DHAK"/>
    <property type="match status" value="1"/>
</dbReference>
<dbReference type="Gene3D" id="3.40.50.10440">
    <property type="entry name" value="Dihydroxyacetone kinase, domain 1"/>
    <property type="match status" value="1"/>
</dbReference>
<accession>A0ABV4UH66</accession>
<evidence type="ECO:0000256" key="5">
    <source>
        <dbReference type="ARBA" id="ARBA00023235"/>
    </source>
</evidence>
<evidence type="ECO:0000259" key="7">
    <source>
        <dbReference type="PROSITE" id="PS51480"/>
    </source>
</evidence>
<dbReference type="SUPFAM" id="SSF82549">
    <property type="entry name" value="DAK1/DegV-like"/>
    <property type="match status" value="1"/>
</dbReference>
<evidence type="ECO:0000256" key="2">
    <source>
        <dbReference type="ARBA" id="ARBA00022741"/>
    </source>
</evidence>
<feature type="domain" description="DhaK" evidence="8">
    <location>
        <begin position="302"/>
        <end position="622"/>
    </location>
</feature>
<dbReference type="SUPFAM" id="SSF51351">
    <property type="entry name" value="Triosephosphate isomerase (TIM)"/>
    <property type="match status" value="1"/>
</dbReference>
<feature type="region of interest" description="Disordered" evidence="6">
    <location>
        <begin position="631"/>
        <end position="652"/>
    </location>
</feature>
<feature type="domain" description="DhaL" evidence="7">
    <location>
        <begin position="658"/>
        <end position="860"/>
    </location>
</feature>
<dbReference type="Pfam" id="PF00121">
    <property type="entry name" value="TIM"/>
    <property type="match status" value="1"/>
</dbReference>
<dbReference type="Pfam" id="PF02733">
    <property type="entry name" value="Dak1"/>
    <property type="match status" value="1"/>
</dbReference>
<dbReference type="GO" id="GO:0016301">
    <property type="term" value="F:kinase activity"/>
    <property type="evidence" value="ECO:0007669"/>
    <property type="project" value="UniProtKB-KW"/>
</dbReference>
<keyword evidence="5" id="KW-0413">Isomerase</keyword>
<dbReference type="Gene3D" id="1.25.40.340">
    <property type="match status" value="1"/>
</dbReference>
<keyword evidence="4" id="KW-0067">ATP-binding</keyword>
<comment type="caution">
    <text evidence="9">The sequence shown here is derived from an EMBL/GenBank/DDBJ whole genome shotgun (WGS) entry which is preliminary data.</text>
</comment>
<gene>
    <name evidence="9" type="ORF">ABCS64_10295</name>
</gene>
<evidence type="ECO:0000259" key="8">
    <source>
        <dbReference type="PROSITE" id="PS51481"/>
    </source>
</evidence>
<evidence type="ECO:0000313" key="10">
    <source>
        <dbReference type="Proteomes" id="UP001574673"/>
    </source>
</evidence>
<evidence type="ECO:0000256" key="4">
    <source>
        <dbReference type="ARBA" id="ARBA00022840"/>
    </source>
</evidence>
<keyword evidence="3 9" id="KW-0418">Kinase</keyword>
<dbReference type="PANTHER" id="PTHR28629">
    <property type="entry name" value="TRIOKINASE/FMN CYCLASE"/>
    <property type="match status" value="1"/>
</dbReference>
<evidence type="ECO:0000256" key="3">
    <source>
        <dbReference type="ARBA" id="ARBA00022777"/>
    </source>
</evidence>
<dbReference type="PANTHER" id="PTHR28629:SF4">
    <property type="entry name" value="TRIOKINASE_FMN CYCLASE"/>
    <property type="match status" value="1"/>
</dbReference>
<dbReference type="InterPro" id="IPR035990">
    <property type="entry name" value="TIM_sf"/>
</dbReference>
<protein>
    <submittedName>
        <fullName evidence="9">Dihydroxyacetone kinase family protein</fullName>
    </submittedName>
</protein>
<dbReference type="InterPro" id="IPR004007">
    <property type="entry name" value="DhaL_dom"/>
</dbReference>
<dbReference type="Gene3D" id="3.20.20.70">
    <property type="entry name" value="Aldolase class I"/>
    <property type="match status" value="1"/>
</dbReference>